<organism evidence="2 3">
    <name type="scientific">Grifola frondosa</name>
    <name type="common">Maitake</name>
    <name type="synonym">Polyporus frondosus</name>
    <dbReference type="NCBI Taxonomy" id="5627"/>
    <lineage>
        <taxon>Eukaryota</taxon>
        <taxon>Fungi</taxon>
        <taxon>Dikarya</taxon>
        <taxon>Basidiomycota</taxon>
        <taxon>Agaricomycotina</taxon>
        <taxon>Agaricomycetes</taxon>
        <taxon>Polyporales</taxon>
        <taxon>Grifolaceae</taxon>
        <taxon>Grifola</taxon>
    </lineage>
</organism>
<dbReference type="EMBL" id="LUGG01000027">
    <property type="protein sequence ID" value="OBZ66928.1"/>
    <property type="molecule type" value="Genomic_DNA"/>
</dbReference>
<protein>
    <submittedName>
        <fullName evidence="2">Uncharacterized protein</fullName>
    </submittedName>
</protein>
<evidence type="ECO:0000313" key="3">
    <source>
        <dbReference type="Proteomes" id="UP000092993"/>
    </source>
</evidence>
<accession>A0A1C7LQN9</accession>
<keyword evidence="3" id="KW-1185">Reference proteome</keyword>
<evidence type="ECO:0000256" key="1">
    <source>
        <dbReference type="SAM" id="MobiDB-lite"/>
    </source>
</evidence>
<gene>
    <name evidence="2" type="ORF">A0H81_13304</name>
</gene>
<dbReference type="Proteomes" id="UP000092993">
    <property type="component" value="Unassembled WGS sequence"/>
</dbReference>
<comment type="caution">
    <text evidence="2">The sequence shown here is derived from an EMBL/GenBank/DDBJ whole genome shotgun (WGS) entry which is preliminary data.</text>
</comment>
<proteinExistence type="predicted"/>
<dbReference type="AlphaFoldDB" id="A0A1C7LQN9"/>
<evidence type="ECO:0000313" key="2">
    <source>
        <dbReference type="EMBL" id="OBZ66928.1"/>
    </source>
</evidence>
<name>A0A1C7LQN9_GRIFR</name>
<feature type="compositionally biased region" description="Basic and acidic residues" evidence="1">
    <location>
        <begin position="22"/>
        <end position="61"/>
    </location>
</feature>
<feature type="region of interest" description="Disordered" evidence="1">
    <location>
        <begin position="1"/>
        <end position="61"/>
    </location>
</feature>
<reference evidence="2 3" key="1">
    <citation type="submission" date="2016-03" db="EMBL/GenBank/DDBJ databases">
        <title>Whole genome sequencing of Grifola frondosa 9006-11.</title>
        <authorList>
            <person name="Min B."/>
            <person name="Park H."/>
            <person name="Kim J.-G."/>
            <person name="Cho H."/>
            <person name="Oh Y.-L."/>
            <person name="Kong W.-S."/>
            <person name="Choi I.-G."/>
        </authorList>
    </citation>
    <scope>NUCLEOTIDE SEQUENCE [LARGE SCALE GENOMIC DNA]</scope>
    <source>
        <strain evidence="2 3">9006-11</strain>
    </source>
</reference>
<sequence length="61" mass="6643">MAPEGGESGGRVDVSIRRKTKHGEERRAGEHVGKERGRDGEGKGGKEAGKEGRRDERRGED</sequence>